<dbReference type="eggNOG" id="COG0715">
    <property type="taxonomic scope" value="Bacteria"/>
</dbReference>
<dbReference type="AlphaFoldDB" id="A0A094WRM3"/>
<accession>A0A094WRM3</accession>
<evidence type="ECO:0000256" key="1">
    <source>
        <dbReference type="ARBA" id="ARBA00004418"/>
    </source>
</evidence>
<name>A0A094WRM3_ALKAL</name>
<organism evidence="6 8">
    <name type="scientific">Alkalihalobacillus alcalophilus ATCC 27647 = CGMCC 1.3604</name>
    <dbReference type="NCBI Taxonomy" id="1218173"/>
    <lineage>
        <taxon>Bacteria</taxon>
        <taxon>Bacillati</taxon>
        <taxon>Bacillota</taxon>
        <taxon>Bacilli</taxon>
        <taxon>Bacillales</taxon>
        <taxon>Bacillaceae</taxon>
        <taxon>Alkalihalobacillus</taxon>
    </lineage>
</organism>
<dbReference type="Pfam" id="PF09084">
    <property type="entry name" value="NMT1"/>
    <property type="match status" value="1"/>
</dbReference>
<evidence type="ECO:0000313" key="6">
    <source>
        <dbReference type="EMBL" id="KGA98693.1"/>
    </source>
</evidence>
<keyword evidence="3 4" id="KW-0732">Signal</keyword>
<reference evidence="6 8" key="1">
    <citation type="journal article" date="2014" name="Genome Announc.">
        <title>Draft Genome Sequence of Bacillus alcalophilus AV1934, a Classic Alkaliphile Isolated from Human Feces in 1934.</title>
        <authorList>
            <person name="Attie O."/>
            <person name="Jayaprakash A."/>
            <person name="Shah H."/>
            <person name="Paulsen I.T."/>
            <person name="Morino M."/>
            <person name="Takahashi Y."/>
            <person name="Narumi I."/>
            <person name="Sachidanandam R."/>
            <person name="Satoh K."/>
            <person name="Ito M."/>
            <person name="Krulwich T.A."/>
        </authorList>
    </citation>
    <scope>NUCLEOTIDE SEQUENCE [LARGE SCALE GENOMIC DNA]</scope>
    <source>
        <strain evidence="6 8">AV1934</strain>
    </source>
</reference>
<comment type="caution">
    <text evidence="6">The sequence shown here is derived from an EMBL/GenBank/DDBJ whole genome shotgun (WGS) entry which is preliminary data.</text>
</comment>
<feature type="domain" description="SsuA/THI5-like" evidence="5">
    <location>
        <begin position="77"/>
        <end position="264"/>
    </location>
</feature>
<dbReference type="STRING" id="1218173.BALCAV_0202775"/>
<evidence type="ECO:0000313" key="8">
    <source>
        <dbReference type="Proteomes" id="UP000002754"/>
    </source>
</evidence>
<evidence type="ECO:0000313" key="9">
    <source>
        <dbReference type="Proteomes" id="UP000297014"/>
    </source>
</evidence>
<dbReference type="PANTHER" id="PTHR30024">
    <property type="entry name" value="ALIPHATIC SULFONATES-BINDING PROTEIN-RELATED"/>
    <property type="match status" value="1"/>
</dbReference>
<dbReference type="EMBL" id="ALPT02000006">
    <property type="protein sequence ID" value="KGA98693.1"/>
    <property type="molecule type" value="Genomic_DNA"/>
</dbReference>
<feature type="signal peptide" evidence="4">
    <location>
        <begin position="1"/>
        <end position="21"/>
    </location>
</feature>
<evidence type="ECO:0000313" key="7">
    <source>
        <dbReference type="EMBL" id="THG89764.1"/>
    </source>
</evidence>
<dbReference type="Proteomes" id="UP000002754">
    <property type="component" value="Unassembled WGS sequence"/>
</dbReference>
<evidence type="ECO:0000259" key="5">
    <source>
        <dbReference type="Pfam" id="PF09084"/>
    </source>
</evidence>
<gene>
    <name evidence="7" type="ORF">AJ85_15195</name>
    <name evidence="6" type="ORF">BALCAV_0202775</name>
</gene>
<evidence type="ECO:0000256" key="4">
    <source>
        <dbReference type="SAM" id="SignalP"/>
    </source>
</evidence>
<dbReference type="RefSeq" id="WP_003323376.1">
    <property type="nucleotide sequence ID" value="NZ_ALPT02000006.1"/>
</dbReference>
<comment type="similarity">
    <text evidence="2">Belongs to the bacterial solute-binding protein SsuA/TauA family.</text>
</comment>
<dbReference type="PANTHER" id="PTHR30024:SF47">
    <property type="entry name" value="TAURINE-BINDING PERIPLASMIC PROTEIN"/>
    <property type="match status" value="1"/>
</dbReference>
<sequence length="339" mass="37584">MEFVRFKWVLALTVFSLFLVACQETSTSATSDDGELEVETLKYLGGAGTVSYWELAEDLGYLEPLQLEWVGNTTSGPENIQATVTGSIDFGGAFNGAIVKLVEAGAPITSVIGYYGVDDETWTGYFVLEDSPIQEAKDLIGKKIGVNTLGAHHEFAIVEYLRQEGLTEEEIEQVSLVVIPPVNGEQSLRSGQLDVATLSGILQDVALERGGVRPLFTDRDLFGNFTAGSLVFRDDFIQDNPNTVKKFVEGMAKAIEWARETPVEEVRERMVSIIEKRDRNEDTNLVQYWKSVGIEGAGGQILESEFQVWIEWLEHDGFLNKGDIEAKGIYTNEFNPYGE</sequence>
<dbReference type="EMBL" id="JALP01000196">
    <property type="protein sequence ID" value="THG89764.1"/>
    <property type="molecule type" value="Genomic_DNA"/>
</dbReference>
<comment type="subcellular location">
    <subcellularLocation>
        <location evidence="1">Periplasm</location>
    </subcellularLocation>
</comment>
<dbReference type="Proteomes" id="UP000297014">
    <property type="component" value="Unassembled WGS sequence"/>
</dbReference>
<protein>
    <submittedName>
        <fullName evidence="6">ABC transporter substrate-binding protein</fullName>
    </submittedName>
</protein>
<proteinExistence type="inferred from homology"/>
<reference evidence="7 9" key="2">
    <citation type="submission" date="2014-01" db="EMBL/GenBank/DDBJ databases">
        <title>Draft genome sequencing of Bacillus alcalophilus CGMCC 1.3604.</title>
        <authorList>
            <person name="Yang J."/>
            <person name="Diao L."/>
            <person name="Yang S."/>
        </authorList>
    </citation>
    <scope>NUCLEOTIDE SEQUENCE [LARGE SCALE GENOMIC DNA]</scope>
    <source>
        <strain evidence="7 9">CGMCC 1.3604</strain>
    </source>
</reference>
<dbReference type="Gene3D" id="3.40.190.10">
    <property type="entry name" value="Periplasmic binding protein-like II"/>
    <property type="match status" value="2"/>
</dbReference>
<evidence type="ECO:0000256" key="2">
    <source>
        <dbReference type="ARBA" id="ARBA00010742"/>
    </source>
</evidence>
<dbReference type="PROSITE" id="PS51257">
    <property type="entry name" value="PROKAR_LIPOPROTEIN"/>
    <property type="match status" value="1"/>
</dbReference>
<keyword evidence="8" id="KW-1185">Reference proteome</keyword>
<dbReference type="SUPFAM" id="SSF53850">
    <property type="entry name" value="Periplasmic binding protein-like II"/>
    <property type="match status" value="1"/>
</dbReference>
<feature type="chain" id="PRO_5038207341" evidence="4">
    <location>
        <begin position="22"/>
        <end position="339"/>
    </location>
</feature>
<evidence type="ECO:0000256" key="3">
    <source>
        <dbReference type="ARBA" id="ARBA00022729"/>
    </source>
</evidence>
<dbReference type="OrthoDB" id="9815602at2"/>
<dbReference type="InterPro" id="IPR015168">
    <property type="entry name" value="SsuA/THI5"/>
</dbReference>
<dbReference type="GO" id="GO:0042597">
    <property type="term" value="C:periplasmic space"/>
    <property type="evidence" value="ECO:0007669"/>
    <property type="project" value="UniProtKB-SubCell"/>
</dbReference>